<reference evidence="1 2" key="1">
    <citation type="journal article" date="2015" name="Genome Biol. Evol.">
        <title>Phylogenomic analyses indicate that early fungi evolved digesting cell walls of algal ancestors of land plants.</title>
        <authorList>
            <person name="Chang Y."/>
            <person name="Wang S."/>
            <person name="Sekimoto S."/>
            <person name="Aerts A.L."/>
            <person name="Choi C."/>
            <person name="Clum A."/>
            <person name="LaButti K.M."/>
            <person name="Lindquist E.A."/>
            <person name="Yee Ngan C."/>
            <person name="Ohm R.A."/>
            <person name="Salamov A.A."/>
            <person name="Grigoriev I.V."/>
            <person name="Spatafora J.W."/>
            <person name="Berbee M.L."/>
        </authorList>
    </citation>
    <scope>NUCLEOTIDE SEQUENCE [LARGE SCALE GENOMIC DNA]</scope>
    <source>
        <strain evidence="1 2">JEL478</strain>
    </source>
</reference>
<accession>A0A139A8D7</accession>
<name>A0A139A8D7_GONPJ</name>
<proteinExistence type="predicted"/>
<evidence type="ECO:0000313" key="2">
    <source>
        <dbReference type="Proteomes" id="UP000070544"/>
    </source>
</evidence>
<gene>
    <name evidence="1" type="ORF">M427DRAFT_385078</name>
</gene>
<evidence type="ECO:0000313" key="1">
    <source>
        <dbReference type="EMBL" id="KXS13062.1"/>
    </source>
</evidence>
<protein>
    <submittedName>
        <fullName evidence="1">Uncharacterized protein</fullName>
    </submittedName>
</protein>
<sequence length="64" mass="7599">MQFGYERLCYFREMLLKSQALEFVSIQQDVLDRILLQLKAERVANLDTLIKTHWKGIMRCAVSH</sequence>
<dbReference type="EMBL" id="KQ965782">
    <property type="protein sequence ID" value="KXS13062.1"/>
    <property type="molecule type" value="Genomic_DNA"/>
</dbReference>
<dbReference type="AlphaFoldDB" id="A0A139A8D7"/>
<dbReference type="Proteomes" id="UP000070544">
    <property type="component" value="Unassembled WGS sequence"/>
</dbReference>
<keyword evidence="2" id="KW-1185">Reference proteome</keyword>
<organism evidence="1 2">
    <name type="scientific">Gonapodya prolifera (strain JEL478)</name>
    <name type="common">Monoblepharis prolifera</name>
    <dbReference type="NCBI Taxonomy" id="1344416"/>
    <lineage>
        <taxon>Eukaryota</taxon>
        <taxon>Fungi</taxon>
        <taxon>Fungi incertae sedis</taxon>
        <taxon>Chytridiomycota</taxon>
        <taxon>Chytridiomycota incertae sedis</taxon>
        <taxon>Monoblepharidomycetes</taxon>
        <taxon>Monoblepharidales</taxon>
        <taxon>Gonapodyaceae</taxon>
        <taxon>Gonapodya</taxon>
    </lineage>
</organism>